<dbReference type="Proteomes" id="UP000000420">
    <property type="component" value="Chromosome"/>
</dbReference>
<accession>A0A0H2X3R4</accession>
<dbReference type="HOGENOM" id="CLU_037612_2_0_6"/>
<dbReference type="PANTHER" id="PTHR13696">
    <property type="entry name" value="P-LOOP CONTAINING NUCLEOSIDE TRIPHOSPHATE HYDROLASE"/>
    <property type="match status" value="1"/>
</dbReference>
<dbReference type="Pfam" id="PF13614">
    <property type="entry name" value="AAA_31"/>
    <property type="match status" value="1"/>
</dbReference>
<dbReference type="PANTHER" id="PTHR13696:SF52">
    <property type="entry name" value="PARA FAMILY PROTEIN CT_582"/>
    <property type="match status" value="1"/>
</dbReference>
<sequence>MFGYTQQSSSRVVAKVAKLICLFNHKGGVSKTTTAFNLGWMLSLKGKRVILADFDPQCNLTGMVAGFRKLDDLAGLYSAAWPNNVRDALSPAFESQPRRVEGATCFTVNDQVPNLMLLAGHIGLAEYETTLGVAQELSGSLLPLRNLPGSLRFMLDATAEKYNADYVLIDMSPSVGALNQNLLTTCDYFIVPLQPDYFSSMALNSLSNVLPRWQRWAKTAAGIETLLTADYPFPSPHAKFIGAIVQKYRPRLGKASSAFQSWIDRLKVALEKELVPALASVGMLDIAQYQARAGSPPWQPIMEVADFNSLIALSQDHQVPVYALTAEQVDQQGAVWTQTQKNMGVFGKAFEECAEKVIALAI</sequence>
<evidence type="ECO:0000259" key="1">
    <source>
        <dbReference type="Pfam" id="PF13614"/>
    </source>
</evidence>
<dbReference type="CDD" id="cd02042">
    <property type="entry name" value="ParAB_family"/>
    <property type="match status" value="1"/>
</dbReference>
<dbReference type="InterPro" id="IPR025669">
    <property type="entry name" value="AAA_dom"/>
</dbReference>
<evidence type="ECO:0000313" key="2">
    <source>
        <dbReference type="EMBL" id="AAY47155.1"/>
    </source>
</evidence>
<name>A0A0H2X3R4_XANC8</name>
<protein>
    <submittedName>
        <fullName evidence="2">Regulatory protein cII</fullName>
    </submittedName>
</protein>
<organism evidence="2 3">
    <name type="scientific">Xanthomonas campestris pv. campestris (strain 8004)</name>
    <dbReference type="NCBI Taxonomy" id="314565"/>
    <lineage>
        <taxon>Bacteria</taxon>
        <taxon>Pseudomonadati</taxon>
        <taxon>Pseudomonadota</taxon>
        <taxon>Gammaproteobacteria</taxon>
        <taxon>Lysobacterales</taxon>
        <taxon>Lysobacteraceae</taxon>
        <taxon>Xanthomonas</taxon>
    </lineage>
</organism>
<gene>
    <name evidence="2" type="ordered locus">XC_0063</name>
</gene>
<evidence type="ECO:0000313" key="3">
    <source>
        <dbReference type="Proteomes" id="UP000000420"/>
    </source>
</evidence>
<proteinExistence type="predicted"/>
<dbReference type="SUPFAM" id="SSF52540">
    <property type="entry name" value="P-loop containing nucleoside triphosphate hydrolases"/>
    <property type="match status" value="1"/>
</dbReference>
<dbReference type="InterPro" id="IPR027417">
    <property type="entry name" value="P-loop_NTPase"/>
</dbReference>
<reference evidence="2 3" key="1">
    <citation type="journal article" date="2005" name="Genome Res.">
        <title>Comparative and functional genomic analyses of the pathogenicity of phytopathogen Xanthomonas campestris pv. campestris.</title>
        <authorList>
            <person name="Qian W."/>
            <person name="Jia Y."/>
            <person name="Ren S.X."/>
            <person name="He Y.Q."/>
            <person name="Feng J.X."/>
            <person name="Lu L.F."/>
            <person name="Sun Q."/>
            <person name="Ying G."/>
            <person name="Tang D.J."/>
            <person name="Tang H."/>
            <person name="Wu W."/>
            <person name="Hao P."/>
            <person name="Wang L."/>
            <person name="Jiang B.L."/>
            <person name="Zeng S."/>
            <person name="Gu W.Y."/>
            <person name="Lu G."/>
            <person name="Rong L."/>
            <person name="Tian Y."/>
            <person name="Yao Z."/>
            <person name="Fu G."/>
            <person name="Chen B."/>
            <person name="Fang R."/>
            <person name="Qiang B."/>
            <person name="Chen Z."/>
            <person name="Zhao G.P."/>
            <person name="Tang J.L."/>
            <person name="He C."/>
        </authorList>
    </citation>
    <scope>NUCLEOTIDE SEQUENCE [LARGE SCALE GENOMIC DNA]</scope>
    <source>
        <strain evidence="2 3">8004</strain>
    </source>
</reference>
<dbReference type="InterPro" id="IPR050678">
    <property type="entry name" value="DNA_Partitioning_ATPase"/>
</dbReference>
<feature type="domain" description="AAA" evidence="1">
    <location>
        <begin position="18"/>
        <end position="214"/>
    </location>
</feature>
<dbReference type="AlphaFoldDB" id="A0A0H2X3R4"/>
<dbReference type="EMBL" id="CP000050">
    <property type="protein sequence ID" value="AAY47155.1"/>
    <property type="molecule type" value="Genomic_DNA"/>
</dbReference>
<dbReference type="KEGG" id="xcb:XC_0063"/>
<dbReference type="Gene3D" id="3.40.50.300">
    <property type="entry name" value="P-loop containing nucleotide triphosphate hydrolases"/>
    <property type="match status" value="1"/>
</dbReference>